<dbReference type="InterPro" id="IPR000808">
    <property type="entry name" value="Mrp-like_CS"/>
</dbReference>
<evidence type="ECO:0000256" key="4">
    <source>
        <dbReference type="ARBA" id="ARBA00023004"/>
    </source>
</evidence>
<protein>
    <submittedName>
        <fullName evidence="8">Nucleotide-binding protein</fullName>
    </submittedName>
</protein>
<evidence type="ECO:0000256" key="3">
    <source>
        <dbReference type="ARBA" id="ARBA00022840"/>
    </source>
</evidence>
<dbReference type="GO" id="GO:0005524">
    <property type="term" value="F:ATP binding"/>
    <property type="evidence" value="ECO:0007669"/>
    <property type="project" value="UniProtKB-KW"/>
</dbReference>
<dbReference type="SUPFAM" id="SSF52540">
    <property type="entry name" value="P-loop containing nucleoside triphosphate hydrolases"/>
    <property type="match status" value="1"/>
</dbReference>
<dbReference type="HOGENOM" id="CLU_024839_0_2_1"/>
<evidence type="ECO:0000256" key="2">
    <source>
        <dbReference type="ARBA" id="ARBA00022741"/>
    </source>
</evidence>
<evidence type="ECO:0000313" key="8">
    <source>
        <dbReference type="EMBL" id="EFX04466.1"/>
    </source>
</evidence>
<dbReference type="FunFam" id="3.40.50.300:FF:001278">
    <property type="entry name" value="Iron-sulfur cluster carrier protein"/>
    <property type="match status" value="1"/>
</dbReference>
<evidence type="ECO:0000313" key="9">
    <source>
        <dbReference type="Proteomes" id="UP000007796"/>
    </source>
</evidence>
<dbReference type="PANTHER" id="PTHR42961:SF2">
    <property type="entry name" value="IRON-SULFUR PROTEIN NUBPL"/>
    <property type="match status" value="1"/>
</dbReference>
<dbReference type="PROSITE" id="PS01215">
    <property type="entry name" value="MRP"/>
    <property type="match status" value="1"/>
</dbReference>
<evidence type="ECO:0000256" key="6">
    <source>
        <dbReference type="ARBA" id="ARBA00024036"/>
    </source>
</evidence>
<reference evidence="8 9" key="1">
    <citation type="journal article" date="2011" name="Proc. Natl. Acad. Sci. U.S.A.">
        <title>Genome and transcriptome analyses of the mountain pine beetle-fungal symbiont Grosmannia clavigera, a lodgepole pine pathogen.</title>
        <authorList>
            <person name="DiGuistini S."/>
            <person name="Wang Y."/>
            <person name="Liao N.Y."/>
            <person name="Taylor G."/>
            <person name="Tanguay P."/>
            <person name="Feau N."/>
            <person name="Henrissat B."/>
            <person name="Chan S.K."/>
            <person name="Hesse-Orce U."/>
            <person name="Alamouti S.M."/>
            <person name="Tsui C.K.M."/>
            <person name="Docking R.T."/>
            <person name="Levasseur A."/>
            <person name="Haridas S."/>
            <person name="Robertson G."/>
            <person name="Birol I."/>
            <person name="Holt R.A."/>
            <person name="Marra M.A."/>
            <person name="Hamelin R.C."/>
            <person name="Hirst M."/>
            <person name="Jones S.J.M."/>
            <person name="Bohlmann J."/>
            <person name="Breuil C."/>
        </authorList>
    </citation>
    <scope>NUCLEOTIDE SEQUENCE [LARGE SCALE GENOMIC DNA]</scope>
    <source>
        <strain evidence="9">kw1407 / UAMH 11150</strain>
    </source>
</reference>
<feature type="region of interest" description="Disordered" evidence="7">
    <location>
        <begin position="33"/>
        <end position="55"/>
    </location>
</feature>
<dbReference type="InterPro" id="IPR044304">
    <property type="entry name" value="NUBPL-like"/>
</dbReference>
<dbReference type="OrthoDB" id="1741334at2759"/>
<keyword evidence="1" id="KW-0479">Metal-binding</keyword>
<dbReference type="GO" id="GO:0140663">
    <property type="term" value="F:ATP-dependent FeS chaperone activity"/>
    <property type="evidence" value="ECO:0007669"/>
    <property type="project" value="InterPro"/>
</dbReference>
<dbReference type="RefSeq" id="XP_014173948.1">
    <property type="nucleotide sequence ID" value="XM_014318473.1"/>
</dbReference>
<dbReference type="GO" id="GO:0032981">
    <property type="term" value="P:mitochondrial respiratory chain complex I assembly"/>
    <property type="evidence" value="ECO:0007669"/>
    <property type="project" value="TreeGrafter"/>
</dbReference>
<dbReference type="InterPro" id="IPR019591">
    <property type="entry name" value="Mrp/NBP35_ATP-bd"/>
</dbReference>
<keyword evidence="4" id="KW-0408">Iron</keyword>
<dbReference type="InterPro" id="IPR033756">
    <property type="entry name" value="YlxH/NBP35"/>
</dbReference>
<dbReference type="GeneID" id="25974267"/>
<dbReference type="EMBL" id="GL629765">
    <property type="protein sequence ID" value="EFX04466.1"/>
    <property type="molecule type" value="Genomic_DNA"/>
</dbReference>
<proteinExistence type="inferred from homology"/>
<dbReference type="GO" id="GO:0046872">
    <property type="term" value="F:metal ion binding"/>
    <property type="evidence" value="ECO:0007669"/>
    <property type="project" value="UniProtKB-KW"/>
</dbReference>
<sequence>MSAVPRMRCSVRHALKRTPGLLRPFQSQACLRHENPLGLPKSGTPPRLDRRLPPKPLPIRDVAKVVAVSSAKGGVGKSTIAANLALAFARQGYRTGILDTDIFGPSIPTLFNLSGEPRLSENNQLVPLTNYGVKTMSMGYLVPAGQAVAWRGLMLGRALNQLLREVAWDGLDVLVLDLPPGTGDTQLSIAQQVVVDGAVVVTTPHTLAVQDAVRGIQLFRKANVPLLGIVRNMDVFCCPHCHGETRVFGDSDAVTAASTDLNVPLLASIPLHPSIGDDAHRGRPTVVAEPDSQRAAVFLQLARDVVAKIGLDARTVSTSSGREPERTH</sequence>
<keyword evidence="9" id="KW-1185">Reference proteome</keyword>
<keyword evidence="5" id="KW-0411">Iron-sulfur</keyword>
<gene>
    <name evidence="8" type="ORF">CMQ_1394</name>
</gene>
<dbReference type="CDD" id="cd02037">
    <property type="entry name" value="Mrp_NBP35"/>
    <property type="match status" value="1"/>
</dbReference>
<evidence type="ECO:0000256" key="7">
    <source>
        <dbReference type="SAM" id="MobiDB-lite"/>
    </source>
</evidence>
<dbReference type="Proteomes" id="UP000007796">
    <property type="component" value="Unassembled WGS sequence"/>
</dbReference>
<comment type="similarity">
    <text evidence="6">Belongs to the Mrp/NBP35 ATP-binding proteins family.</text>
</comment>
<dbReference type="GO" id="GO:0005739">
    <property type="term" value="C:mitochondrion"/>
    <property type="evidence" value="ECO:0007669"/>
    <property type="project" value="TreeGrafter"/>
</dbReference>
<keyword evidence="2" id="KW-0547">Nucleotide-binding</keyword>
<dbReference type="GO" id="GO:0016226">
    <property type="term" value="P:iron-sulfur cluster assembly"/>
    <property type="evidence" value="ECO:0007669"/>
    <property type="project" value="InterPro"/>
</dbReference>
<dbReference type="AlphaFoldDB" id="F0XBZ7"/>
<dbReference type="Pfam" id="PF10609">
    <property type="entry name" value="ParA"/>
    <property type="match status" value="1"/>
</dbReference>
<dbReference type="GO" id="GO:0051539">
    <property type="term" value="F:4 iron, 4 sulfur cluster binding"/>
    <property type="evidence" value="ECO:0007669"/>
    <property type="project" value="TreeGrafter"/>
</dbReference>
<dbReference type="eggNOG" id="KOG3022">
    <property type="taxonomic scope" value="Eukaryota"/>
</dbReference>
<dbReference type="PANTHER" id="PTHR42961">
    <property type="entry name" value="IRON-SULFUR PROTEIN NUBPL"/>
    <property type="match status" value="1"/>
</dbReference>
<accession>F0XBZ7</accession>
<dbReference type="Gene3D" id="3.40.50.300">
    <property type="entry name" value="P-loop containing nucleotide triphosphate hydrolases"/>
    <property type="match status" value="1"/>
</dbReference>
<name>F0XBZ7_GROCL</name>
<organism evidence="9">
    <name type="scientific">Grosmannia clavigera (strain kw1407 / UAMH 11150)</name>
    <name type="common">Blue stain fungus</name>
    <name type="synonym">Graphiocladiella clavigera</name>
    <dbReference type="NCBI Taxonomy" id="655863"/>
    <lineage>
        <taxon>Eukaryota</taxon>
        <taxon>Fungi</taxon>
        <taxon>Dikarya</taxon>
        <taxon>Ascomycota</taxon>
        <taxon>Pezizomycotina</taxon>
        <taxon>Sordariomycetes</taxon>
        <taxon>Sordariomycetidae</taxon>
        <taxon>Ophiostomatales</taxon>
        <taxon>Ophiostomataceae</taxon>
        <taxon>Leptographium</taxon>
    </lineage>
</organism>
<evidence type="ECO:0000256" key="1">
    <source>
        <dbReference type="ARBA" id="ARBA00022723"/>
    </source>
</evidence>
<dbReference type="STRING" id="655863.F0XBZ7"/>
<dbReference type="InterPro" id="IPR027417">
    <property type="entry name" value="P-loop_NTPase"/>
</dbReference>
<evidence type="ECO:0000256" key="5">
    <source>
        <dbReference type="ARBA" id="ARBA00023014"/>
    </source>
</evidence>
<dbReference type="HAMAP" id="MF_02040">
    <property type="entry name" value="Mrp_NBP35"/>
    <property type="match status" value="1"/>
</dbReference>
<keyword evidence="3" id="KW-0067">ATP-binding</keyword>
<dbReference type="InParanoid" id="F0XBZ7"/>